<sequence length="112" mass="12909">METMNSLTRVLIVATLVILLGLFGRCRPQHWRPQGRFGKRMDTHKVQTYYQKVLPASQPSRYPASFTDSSGDGDDPPILLIGEGTLCLKVDMEGNYRCISTKRRMRNYYRTH</sequence>
<keyword evidence="1" id="KW-0732">Signal</keyword>
<gene>
    <name evidence="3" type="primary">LOC106159887</name>
</gene>
<reference evidence="3" key="1">
    <citation type="submission" date="2025-08" db="UniProtKB">
        <authorList>
            <consortium name="RefSeq"/>
        </authorList>
    </citation>
    <scope>IDENTIFICATION</scope>
    <source>
        <tissue evidence="3">Gonads</tissue>
    </source>
</reference>
<evidence type="ECO:0000256" key="1">
    <source>
        <dbReference type="SAM" id="SignalP"/>
    </source>
</evidence>
<feature type="signal peptide" evidence="1">
    <location>
        <begin position="1"/>
        <end position="28"/>
    </location>
</feature>
<dbReference type="RefSeq" id="XP_013391782.1">
    <property type="nucleotide sequence ID" value="XM_013536328.2"/>
</dbReference>
<dbReference type="KEGG" id="lak:106159887"/>
<name>A0A1S3I0J3_LINAN</name>
<accession>A0A1S3I0J3</accession>
<organism evidence="2 3">
    <name type="scientific">Lingula anatina</name>
    <name type="common">Brachiopod</name>
    <name type="synonym">Lingula unguis</name>
    <dbReference type="NCBI Taxonomy" id="7574"/>
    <lineage>
        <taxon>Eukaryota</taxon>
        <taxon>Metazoa</taxon>
        <taxon>Spiralia</taxon>
        <taxon>Lophotrochozoa</taxon>
        <taxon>Brachiopoda</taxon>
        <taxon>Linguliformea</taxon>
        <taxon>Lingulata</taxon>
        <taxon>Lingulida</taxon>
        <taxon>Linguloidea</taxon>
        <taxon>Lingulidae</taxon>
        <taxon>Lingula</taxon>
    </lineage>
</organism>
<dbReference type="Proteomes" id="UP000085678">
    <property type="component" value="Unplaced"/>
</dbReference>
<dbReference type="OrthoDB" id="6065195at2759"/>
<feature type="chain" id="PRO_5010200787" evidence="1">
    <location>
        <begin position="29"/>
        <end position="112"/>
    </location>
</feature>
<evidence type="ECO:0000313" key="3">
    <source>
        <dbReference type="RefSeq" id="XP_013391782.1"/>
    </source>
</evidence>
<protein>
    <submittedName>
        <fullName evidence="3">Uncharacterized protein LOC106159887</fullName>
    </submittedName>
</protein>
<proteinExistence type="predicted"/>
<dbReference type="AlphaFoldDB" id="A0A1S3I0J3"/>
<keyword evidence="2" id="KW-1185">Reference proteome</keyword>
<evidence type="ECO:0000313" key="2">
    <source>
        <dbReference type="Proteomes" id="UP000085678"/>
    </source>
</evidence>
<dbReference type="GeneID" id="106159887"/>
<dbReference type="InParanoid" id="A0A1S3I0J3"/>